<feature type="compositionally biased region" description="Polar residues" evidence="1">
    <location>
        <begin position="424"/>
        <end position="434"/>
    </location>
</feature>
<dbReference type="EMBL" id="VXRG01000073">
    <property type="protein sequence ID" value="MXY93535.1"/>
    <property type="molecule type" value="Genomic_DNA"/>
</dbReference>
<proteinExistence type="predicted"/>
<protein>
    <submittedName>
        <fullName evidence="2">Uncharacterized protein</fullName>
    </submittedName>
</protein>
<dbReference type="AlphaFoldDB" id="A0A6B0YTT2"/>
<organism evidence="2">
    <name type="scientific">Caldilineaceae bacterium SB0664_bin_27</name>
    <dbReference type="NCBI Taxonomy" id="2605260"/>
    <lineage>
        <taxon>Bacteria</taxon>
        <taxon>Bacillati</taxon>
        <taxon>Chloroflexota</taxon>
        <taxon>Caldilineae</taxon>
        <taxon>Caldilineales</taxon>
        <taxon>Caldilineaceae</taxon>
    </lineage>
</organism>
<name>A0A6B0YTT2_9CHLR</name>
<accession>A0A6B0YTT2</accession>
<reference evidence="2" key="1">
    <citation type="submission" date="2019-09" db="EMBL/GenBank/DDBJ databases">
        <title>Characterisation of the sponge microbiome using genome-centric metagenomics.</title>
        <authorList>
            <person name="Engelberts J.P."/>
            <person name="Robbins S.J."/>
            <person name="De Goeij J.M."/>
            <person name="Aranda M."/>
            <person name="Bell S.C."/>
            <person name="Webster N.S."/>
        </authorList>
    </citation>
    <scope>NUCLEOTIDE SEQUENCE</scope>
    <source>
        <strain evidence="2">SB0664_bin_27</strain>
    </source>
</reference>
<feature type="compositionally biased region" description="Polar residues" evidence="1">
    <location>
        <begin position="342"/>
        <end position="369"/>
    </location>
</feature>
<evidence type="ECO:0000313" key="2">
    <source>
        <dbReference type="EMBL" id="MXY93535.1"/>
    </source>
</evidence>
<comment type="caution">
    <text evidence="2">The sequence shown here is derived from an EMBL/GenBank/DDBJ whole genome shotgun (WGS) entry which is preliminary data.</text>
</comment>
<evidence type="ECO:0000256" key="1">
    <source>
        <dbReference type="SAM" id="MobiDB-lite"/>
    </source>
</evidence>
<sequence length="628" mass="71073">MNNIVDLMSDDFRAEVVERALVRRKKASGDLRQLFQLVLRKNVRIKGFRNPNRADYRVLHTEILRLMPDSAELVGAVLQIWMDSHAELHEIVSRRLSELKVPVQGLDFSENCFAGSWDSDNWLQEAESLAASHSQFSKDEIALMLLCVSGSMPDGAEGDNDDPAESQSDAFFRQWLEELRELPADASQWQQANDFVASATEIIRYKTNVRSFTQKYSEILAEIRQEFGRELEFFMGDPDARTLDQLYEQVAGDKLPTAEELEELLHKTESFKSLLYDYKPVHDIAPTVSEEAALWPRRVELQRDILACIYQMHIQFLDVDEDDEVLEAIEKTEASPVPESAGPSSKAQVEPSQTDGTQSDAQAPSSEVPNSPPDSKDTPTVEAPVSDSSAAEDEKSDSLQPSQPVQRDESSHETAAKTPYVSESGKSLQEAENSSLRQELQELRGELKTTLELVTLWRVAYEDTRKQLSPTERPPSEDEFLPIENVRTAVALAREKYAGELLFQPNSKSEIEENPFEKPAKVMAALEWLATTYYRSKMGEVSVPDLNSSIKKACGWTYIGSQSKNTMYRYKPWYTTSLEGKTYWLKRHVGTGSNKDSRYTIRIAFDWDSARQLVVIGYIGQHQQTDAT</sequence>
<feature type="region of interest" description="Disordered" evidence="1">
    <location>
        <begin position="332"/>
        <end position="434"/>
    </location>
</feature>
<feature type="compositionally biased region" description="Basic and acidic residues" evidence="1">
    <location>
        <begin position="406"/>
        <end position="415"/>
    </location>
</feature>
<gene>
    <name evidence="2" type="ORF">F4Y42_08820</name>
</gene>